<sequence>MHLKARSMADLHLKSHFRPYFSLIHLLSLNLCKATHHRRERRRRCLRSLASTTEDVFVKEWWRRRPSSYPPLVLDPPSDGLDFLPLTLQFLTLPFLMIW</sequence>
<dbReference type="Proteomes" id="UP001157418">
    <property type="component" value="Unassembled WGS sequence"/>
</dbReference>
<evidence type="ECO:0000313" key="1">
    <source>
        <dbReference type="EMBL" id="CAH1425736.1"/>
    </source>
</evidence>
<gene>
    <name evidence="1" type="ORF">LVIROSA_LOCUS12858</name>
</gene>
<comment type="caution">
    <text evidence="1">The sequence shown here is derived from an EMBL/GenBank/DDBJ whole genome shotgun (WGS) entry which is preliminary data.</text>
</comment>
<name>A0AAU9MF87_9ASTR</name>
<proteinExistence type="predicted"/>
<accession>A0AAU9MF87</accession>
<evidence type="ECO:0000313" key="2">
    <source>
        <dbReference type="Proteomes" id="UP001157418"/>
    </source>
</evidence>
<reference evidence="1 2" key="1">
    <citation type="submission" date="2022-01" db="EMBL/GenBank/DDBJ databases">
        <authorList>
            <person name="Xiong W."/>
            <person name="Schranz E."/>
        </authorList>
    </citation>
    <scope>NUCLEOTIDE SEQUENCE [LARGE SCALE GENOMIC DNA]</scope>
</reference>
<protein>
    <submittedName>
        <fullName evidence="1">Uncharacterized protein</fullName>
    </submittedName>
</protein>
<dbReference type="EMBL" id="CAKMRJ010002223">
    <property type="protein sequence ID" value="CAH1425736.1"/>
    <property type="molecule type" value="Genomic_DNA"/>
</dbReference>
<organism evidence="1 2">
    <name type="scientific">Lactuca virosa</name>
    <dbReference type="NCBI Taxonomy" id="75947"/>
    <lineage>
        <taxon>Eukaryota</taxon>
        <taxon>Viridiplantae</taxon>
        <taxon>Streptophyta</taxon>
        <taxon>Embryophyta</taxon>
        <taxon>Tracheophyta</taxon>
        <taxon>Spermatophyta</taxon>
        <taxon>Magnoliopsida</taxon>
        <taxon>eudicotyledons</taxon>
        <taxon>Gunneridae</taxon>
        <taxon>Pentapetalae</taxon>
        <taxon>asterids</taxon>
        <taxon>campanulids</taxon>
        <taxon>Asterales</taxon>
        <taxon>Asteraceae</taxon>
        <taxon>Cichorioideae</taxon>
        <taxon>Cichorieae</taxon>
        <taxon>Lactucinae</taxon>
        <taxon>Lactuca</taxon>
    </lineage>
</organism>
<keyword evidence="2" id="KW-1185">Reference proteome</keyword>
<dbReference type="AlphaFoldDB" id="A0AAU9MF87"/>